<accession>A0A0B1TCV9</accession>
<evidence type="ECO:0000256" key="1">
    <source>
        <dbReference type="SAM" id="MobiDB-lite"/>
    </source>
</evidence>
<dbReference type="AlphaFoldDB" id="A0A0B1TCV9"/>
<sequence>MSTGETISSVNTTDTMDSDPDYKSLLSKLEREYRITINEFLGKSHVKTAFLEEEAPDKTVTM</sequence>
<organism evidence="2 3">
    <name type="scientific">Oesophagostomum dentatum</name>
    <name type="common">Nodular worm</name>
    <dbReference type="NCBI Taxonomy" id="61180"/>
    <lineage>
        <taxon>Eukaryota</taxon>
        <taxon>Metazoa</taxon>
        <taxon>Ecdysozoa</taxon>
        <taxon>Nematoda</taxon>
        <taxon>Chromadorea</taxon>
        <taxon>Rhabditida</taxon>
        <taxon>Rhabditina</taxon>
        <taxon>Rhabditomorpha</taxon>
        <taxon>Strongyloidea</taxon>
        <taxon>Strongylidae</taxon>
        <taxon>Oesophagostomum</taxon>
    </lineage>
</organism>
<feature type="region of interest" description="Disordered" evidence="1">
    <location>
        <begin position="1"/>
        <end position="22"/>
    </location>
</feature>
<proteinExistence type="predicted"/>
<protein>
    <submittedName>
        <fullName evidence="2">Uncharacterized protein</fullName>
    </submittedName>
</protein>
<reference evidence="2 3" key="1">
    <citation type="submission" date="2014-03" db="EMBL/GenBank/DDBJ databases">
        <title>Draft genome of the hookworm Oesophagostomum dentatum.</title>
        <authorList>
            <person name="Mitreva M."/>
        </authorList>
    </citation>
    <scope>NUCLEOTIDE SEQUENCE [LARGE SCALE GENOMIC DNA]</scope>
    <source>
        <strain evidence="2 3">OD-Hann</strain>
    </source>
</reference>
<gene>
    <name evidence="2" type="ORF">OESDEN_04953</name>
</gene>
<evidence type="ECO:0000313" key="2">
    <source>
        <dbReference type="EMBL" id="KHJ95109.1"/>
    </source>
</evidence>
<dbReference type="Proteomes" id="UP000053660">
    <property type="component" value="Unassembled WGS sequence"/>
</dbReference>
<name>A0A0B1TCV9_OESDE</name>
<dbReference type="EMBL" id="KN550076">
    <property type="protein sequence ID" value="KHJ95109.1"/>
    <property type="molecule type" value="Genomic_DNA"/>
</dbReference>
<keyword evidence="3" id="KW-1185">Reference proteome</keyword>
<evidence type="ECO:0000313" key="3">
    <source>
        <dbReference type="Proteomes" id="UP000053660"/>
    </source>
</evidence>
<feature type="compositionally biased region" description="Polar residues" evidence="1">
    <location>
        <begin position="1"/>
        <end position="15"/>
    </location>
</feature>